<protein>
    <submittedName>
        <fullName evidence="1">Uncharacterized protein</fullName>
    </submittedName>
</protein>
<evidence type="ECO:0000313" key="2">
    <source>
        <dbReference type="Proteomes" id="UP000276133"/>
    </source>
</evidence>
<gene>
    <name evidence="1" type="ORF">BpHYR1_030765</name>
</gene>
<dbReference type="AlphaFoldDB" id="A0A3M7PWE1"/>
<sequence>MRKNETDCADIIFPILNNIKINYLPIDINENYQQFYSDIHNFNQNHDEKKSISFETLNYSSIFSTTRKHQNFINILLKGGTKFHSNITCLIKHYRC</sequence>
<comment type="caution">
    <text evidence="1">The sequence shown here is derived from an EMBL/GenBank/DDBJ whole genome shotgun (WGS) entry which is preliminary data.</text>
</comment>
<proteinExistence type="predicted"/>
<accession>A0A3M7PWE1</accession>
<organism evidence="1 2">
    <name type="scientific">Brachionus plicatilis</name>
    <name type="common">Marine rotifer</name>
    <name type="synonym">Brachionus muelleri</name>
    <dbReference type="NCBI Taxonomy" id="10195"/>
    <lineage>
        <taxon>Eukaryota</taxon>
        <taxon>Metazoa</taxon>
        <taxon>Spiralia</taxon>
        <taxon>Gnathifera</taxon>
        <taxon>Rotifera</taxon>
        <taxon>Eurotatoria</taxon>
        <taxon>Monogononta</taxon>
        <taxon>Pseudotrocha</taxon>
        <taxon>Ploima</taxon>
        <taxon>Brachionidae</taxon>
        <taxon>Brachionus</taxon>
    </lineage>
</organism>
<keyword evidence="2" id="KW-1185">Reference proteome</keyword>
<evidence type="ECO:0000313" key="1">
    <source>
        <dbReference type="EMBL" id="RNA02998.1"/>
    </source>
</evidence>
<name>A0A3M7PWE1_BRAPC</name>
<dbReference type="EMBL" id="REGN01008685">
    <property type="protein sequence ID" value="RNA02998.1"/>
    <property type="molecule type" value="Genomic_DNA"/>
</dbReference>
<dbReference type="Proteomes" id="UP000276133">
    <property type="component" value="Unassembled WGS sequence"/>
</dbReference>
<reference evidence="1 2" key="1">
    <citation type="journal article" date="2018" name="Sci. Rep.">
        <title>Genomic signatures of local adaptation to the degree of environmental predictability in rotifers.</title>
        <authorList>
            <person name="Franch-Gras L."/>
            <person name="Hahn C."/>
            <person name="Garcia-Roger E.M."/>
            <person name="Carmona M.J."/>
            <person name="Serra M."/>
            <person name="Gomez A."/>
        </authorList>
    </citation>
    <scope>NUCLEOTIDE SEQUENCE [LARGE SCALE GENOMIC DNA]</scope>
    <source>
        <strain evidence="1">HYR1</strain>
    </source>
</reference>